<evidence type="ECO:0000256" key="2">
    <source>
        <dbReference type="ARBA" id="ARBA00022801"/>
    </source>
</evidence>
<name>A0A1G1ZKV2_9BACT</name>
<organism evidence="4 5">
    <name type="scientific">Candidatus Harrisonbacteria bacterium RIFCSPLOWO2_01_FULL_44_18</name>
    <dbReference type="NCBI Taxonomy" id="1798407"/>
    <lineage>
        <taxon>Bacteria</taxon>
        <taxon>Candidatus Harrisoniibacteriota</taxon>
    </lineage>
</organism>
<dbReference type="STRING" id="1798407.A3A16_00785"/>
<dbReference type="EMBL" id="MHJJ01000014">
    <property type="protein sequence ID" value="OGY65212.1"/>
    <property type="molecule type" value="Genomic_DNA"/>
</dbReference>
<accession>A0A1G1ZKV2</accession>
<dbReference type="SUPFAM" id="SSF50494">
    <property type="entry name" value="Trypsin-like serine proteases"/>
    <property type="match status" value="1"/>
</dbReference>
<proteinExistence type="predicted"/>
<dbReference type="Proteomes" id="UP000177942">
    <property type="component" value="Unassembled WGS sequence"/>
</dbReference>
<evidence type="ECO:0000313" key="4">
    <source>
        <dbReference type="EMBL" id="OGY65212.1"/>
    </source>
</evidence>
<evidence type="ECO:0008006" key="6">
    <source>
        <dbReference type="Google" id="ProtNLM"/>
    </source>
</evidence>
<dbReference type="GO" id="GO:0006508">
    <property type="term" value="P:proteolysis"/>
    <property type="evidence" value="ECO:0007669"/>
    <property type="project" value="UniProtKB-KW"/>
</dbReference>
<comment type="caution">
    <text evidence="4">The sequence shown here is derived from an EMBL/GenBank/DDBJ whole genome shotgun (WGS) entry which is preliminary data.</text>
</comment>
<keyword evidence="2" id="KW-0378">Hydrolase</keyword>
<keyword evidence="3" id="KW-0732">Signal</keyword>
<dbReference type="PANTHER" id="PTHR43343">
    <property type="entry name" value="PEPTIDASE S12"/>
    <property type="match status" value="1"/>
</dbReference>
<evidence type="ECO:0000256" key="3">
    <source>
        <dbReference type="SAM" id="SignalP"/>
    </source>
</evidence>
<dbReference type="Gene3D" id="2.40.10.120">
    <property type="match status" value="1"/>
</dbReference>
<feature type="chain" id="PRO_5009581832" description="Serine protease" evidence="3">
    <location>
        <begin position="25"/>
        <end position="262"/>
    </location>
</feature>
<dbReference type="InterPro" id="IPR009003">
    <property type="entry name" value="Peptidase_S1_PA"/>
</dbReference>
<dbReference type="AlphaFoldDB" id="A0A1G1ZKV2"/>
<dbReference type="Pfam" id="PF13365">
    <property type="entry name" value="Trypsin_2"/>
    <property type="match status" value="1"/>
</dbReference>
<evidence type="ECO:0000313" key="5">
    <source>
        <dbReference type="Proteomes" id="UP000177942"/>
    </source>
</evidence>
<reference evidence="4 5" key="1">
    <citation type="journal article" date="2016" name="Nat. Commun.">
        <title>Thousands of microbial genomes shed light on interconnected biogeochemical processes in an aquifer system.</title>
        <authorList>
            <person name="Anantharaman K."/>
            <person name="Brown C.T."/>
            <person name="Hug L.A."/>
            <person name="Sharon I."/>
            <person name="Castelle C.J."/>
            <person name="Probst A.J."/>
            <person name="Thomas B.C."/>
            <person name="Singh A."/>
            <person name="Wilkins M.J."/>
            <person name="Karaoz U."/>
            <person name="Brodie E.L."/>
            <person name="Williams K.H."/>
            <person name="Hubbard S.S."/>
            <person name="Banfield J.F."/>
        </authorList>
    </citation>
    <scope>NUCLEOTIDE SEQUENCE [LARGE SCALE GENOMIC DNA]</scope>
</reference>
<dbReference type="InterPro" id="IPR051201">
    <property type="entry name" value="Chloro_Bact_Ser_Proteases"/>
</dbReference>
<keyword evidence="1" id="KW-0645">Protease</keyword>
<gene>
    <name evidence="4" type="ORF">A3A16_00785</name>
</gene>
<sequence>MRLVKIGIAVFFLLAFIAPPIACGQEQLTESKTPAQILQEADYLVHIEVTIAKPGAVIGGYYRKNSYLSGFLYQPENETRWFVITASHLKPLSEDWHISRIRIYIHNQRQLPYDAGLLGYDRRIDTAVLMIIDPNFSFSGRTATLGDSDSVAVRDLVVSLGSPQGIRYRQLSGRVENTRFEETVIDKFGNALPYPLSFIRHGTNVFHGNSGGPLINEFGEIVGMNAAAYFFPGRPAAEYAFAIPINDIKNVLENLIAGEKYD</sequence>
<dbReference type="PANTHER" id="PTHR43343:SF3">
    <property type="entry name" value="PROTEASE DO-LIKE 8, CHLOROPLASTIC"/>
    <property type="match status" value="1"/>
</dbReference>
<evidence type="ECO:0000256" key="1">
    <source>
        <dbReference type="ARBA" id="ARBA00022670"/>
    </source>
</evidence>
<protein>
    <recommendedName>
        <fullName evidence="6">Serine protease</fullName>
    </recommendedName>
</protein>
<dbReference type="GO" id="GO:0004252">
    <property type="term" value="F:serine-type endopeptidase activity"/>
    <property type="evidence" value="ECO:0007669"/>
    <property type="project" value="InterPro"/>
</dbReference>
<feature type="signal peptide" evidence="3">
    <location>
        <begin position="1"/>
        <end position="24"/>
    </location>
</feature>
<dbReference type="InterPro" id="IPR001940">
    <property type="entry name" value="Peptidase_S1C"/>
</dbReference>
<dbReference type="PRINTS" id="PR00834">
    <property type="entry name" value="PROTEASES2C"/>
</dbReference>